<feature type="transmembrane region" description="Helical" evidence="6">
    <location>
        <begin position="27"/>
        <end position="47"/>
    </location>
</feature>
<gene>
    <name evidence="7" type="ORF">BN938_0202</name>
</gene>
<comment type="subcellular location">
    <subcellularLocation>
        <location evidence="1">Cell membrane</location>
        <topology evidence="1">Multi-pass membrane protein</topology>
    </subcellularLocation>
</comment>
<dbReference type="PANTHER" id="PTHR33931:SF2">
    <property type="entry name" value="HOLIN-LIKE PROTEIN CIDA"/>
    <property type="match status" value="1"/>
</dbReference>
<feature type="transmembrane region" description="Helical" evidence="6">
    <location>
        <begin position="84"/>
        <end position="106"/>
    </location>
</feature>
<keyword evidence="3 6" id="KW-0812">Transmembrane</keyword>
<keyword evidence="4 6" id="KW-1133">Transmembrane helix</keyword>
<evidence type="ECO:0000256" key="3">
    <source>
        <dbReference type="ARBA" id="ARBA00022692"/>
    </source>
</evidence>
<name>A0A060R988_9BACT</name>
<dbReference type="eggNOG" id="COG1380">
    <property type="taxonomic scope" value="Bacteria"/>
</dbReference>
<proteinExistence type="predicted"/>
<evidence type="ECO:0000313" key="8">
    <source>
        <dbReference type="Proteomes" id="UP000027616"/>
    </source>
</evidence>
<evidence type="ECO:0000256" key="6">
    <source>
        <dbReference type="SAM" id="Phobius"/>
    </source>
</evidence>
<dbReference type="AlphaFoldDB" id="A0A060R988"/>
<sequence length="114" mass="12432">MKFLIQTLWIAYFYAIGLGTSMLIGGVIPGSILGMVFLFTALALGWVKEHQVEGVAGWLIKYMILFFLPAAVGVMVVWEAISSNFWAIVLSAAISTVLVIITVGLLQQKLGKKK</sequence>
<evidence type="ECO:0000313" key="7">
    <source>
        <dbReference type="EMBL" id="CDN30308.1"/>
    </source>
</evidence>
<organism evidence="7 8">
    <name type="scientific">Mucinivorans hirudinis</name>
    <dbReference type="NCBI Taxonomy" id="1433126"/>
    <lineage>
        <taxon>Bacteria</taxon>
        <taxon>Pseudomonadati</taxon>
        <taxon>Bacteroidota</taxon>
        <taxon>Bacteroidia</taxon>
        <taxon>Bacteroidales</taxon>
        <taxon>Rikenellaceae</taxon>
        <taxon>Mucinivorans</taxon>
    </lineage>
</organism>
<dbReference type="GO" id="GO:0005886">
    <property type="term" value="C:plasma membrane"/>
    <property type="evidence" value="ECO:0007669"/>
    <property type="project" value="UniProtKB-SubCell"/>
</dbReference>
<dbReference type="STRING" id="1433126.BN938_0202"/>
<accession>A0A060R988</accession>
<dbReference type="PANTHER" id="PTHR33931">
    <property type="entry name" value="HOLIN-LIKE PROTEIN CIDA-RELATED"/>
    <property type="match status" value="1"/>
</dbReference>
<keyword evidence="2" id="KW-1003">Cell membrane</keyword>
<keyword evidence="8" id="KW-1185">Reference proteome</keyword>
<dbReference type="KEGG" id="rbc:BN938_0202"/>
<feature type="transmembrane region" description="Helical" evidence="6">
    <location>
        <begin position="59"/>
        <end position="78"/>
    </location>
</feature>
<dbReference type="Proteomes" id="UP000027616">
    <property type="component" value="Chromosome I"/>
</dbReference>
<evidence type="ECO:0000256" key="5">
    <source>
        <dbReference type="ARBA" id="ARBA00023136"/>
    </source>
</evidence>
<dbReference type="Pfam" id="PF03788">
    <property type="entry name" value="LrgA"/>
    <property type="match status" value="1"/>
</dbReference>
<evidence type="ECO:0000256" key="4">
    <source>
        <dbReference type="ARBA" id="ARBA00022989"/>
    </source>
</evidence>
<reference evidence="7 8" key="1">
    <citation type="journal article" date="2015" name="Genome Announc.">
        <title>Complete Genome Sequence of the Novel Leech Symbiont Mucinivorans hirudinis M3T.</title>
        <authorList>
            <person name="Nelson M.C."/>
            <person name="Bomar L."/>
            <person name="Graf J."/>
        </authorList>
    </citation>
    <scope>NUCLEOTIDE SEQUENCE [LARGE SCALE GENOMIC DNA]</scope>
    <source>
        <strain evidence="8">M3</strain>
    </source>
</reference>
<evidence type="ECO:0000256" key="2">
    <source>
        <dbReference type="ARBA" id="ARBA00022475"/>
    </source>
</evidence>
<evidence type="ECO:0000256" key="1">
    <source>
        <dbReference type="ARBA" id="ARBA00004651"/>
    </source>
</evidence>
<dbReference type="EMBL" id="HG934468">
    <property type="protein sequence ID" value="CDN30308.1"/>
    <property type="molecule type" value="Genomic_DNA"/>
</dbReference>
<dbReference type="InterPro" id="IPR005538">
    <property type="entry name" value="LrgA/CidA"/>
</dbReference>
<keyword evidence="5 6" id="KW-0472">Membrane</keyword>
<dbReference type="HOGENOM" id="CLU_113736_2_2_10"/>
<protein>
    <submittedName>
        <fullName evidence="7">Antiholin-like protein LrgA</fullName>
    </submittedName>
</protein>